<gene>
    <name evidence="1" type="ORF">Tci_904087</name>
</gene>
<dbReference type="EMBL" id="BKCJ011420681">
    <property type="protein sequence ID" value="GFD32118.1"/>
    <property type="molecule type" value="Genomic_DNA"/>
</dbReference>
<protein>
    <submittedName>
        <fullName evidence="1">Uncharacterized protein</fullName>
    </submittedName>
</protein>
<proteinExistence type="predicted"/>
<organism evidence="1">
    <name type="scientific">Tanacetum cinerariifolium</name>
    <name type="common">Dalmatian daisy</name>
    <name type="synonym">Chrysanthemum cinerariifolium</name>
    <dbReference type="NCBI Taxonomy" id="118510"/>
    <lineage>
        <taxon>Eukaryota</taxon>
        <taxon>Viridiplantae</taxon>
        <taxon>Streptophyta</taxon>
        <taxon>Embryophyta</taxon>
        <taxon>Tracheophyta</taxon>
        <taxon>Spermatophyta</taxon>
        <taxon>Magnoliopsida</taxon>
        <taxon>eudicotyledons</taxon>
        <taxon>Gunneridae</taxon>
        <taxon>Pentapetalae</taxon>
        <taxon>asterids</taxon>
        <taxon>campanulids</taxon>
        <taxon>Asterales</taxon>
        <taxon>Asteraceae</taxon>
        <taxon>Asteroideae</taxon>
        <taxon>Anthemideae</taxon>
        <taxon>Anthemidinae</taxon>
        <taxon>Tanacetum</taxon>
    </lineage>
</organism>
<comment type="caution">
    <text evidence="1">The sequence shown here is derived from an EMBL/GenBank/DDBJ whole genome shotgun (WGS) entry which is preliminary data.</text>
</comment>
<feature type="non-terminal residue" evidence="1">
    <location>
        <position position="77"/>
    </location>
</feature>
<dbReference type="AlphaFoldDB" id="A0A699VE93"/>
<sequence length="77" mass="8428">MGDERLDTILATKSDDVIKSSVEDLVLIPSEFKGISSGSTTTHSDLSLPKYEAFSFYDDHIKEIRSGSTTTQSDISL</sequence>
<name>A0A699VE93_TANCI</name>
<evidence type="ECO:0000313" key="1">
    <source>
        <dbReference type="EMBL" id="GFD32118.1"/>
    </source>
</evidence>
<accession>A0A699VE93</accession>
<reference evidence="1" key="1">
    <citation type="journal article" date="2019" name="Sci. Rep.">
        <title>Draft genome of Tanacetum cinerariifolium, the natural source of mosquito coil.</title>
        <authorList>
            <person name="Yamashiro T."/>
            <person name="Shiraishi A."/>
            <person name="Satake H."/>
            <person name="Nakayama K."/>
        </authorList>
    </citation>
    <scope>NUCLEOTIDE SEQUENCE</scope>
</reference>